<dbReference type="RefSeq" id="WP_102917727.1">
    <property type="nucleotide sequence ID" value="NZ_JACHJF010000037.1"/>
</dbReference>
<feature type="transmembrane region" description="Helical" evidence="1">
    <location>
        <begin position="20"/>
        <end position="37"/>
    </location>
</feature>
<keyword evidence="1" id="KW-1133">Transmembrane helix</keyword>
<reference evidence="2 5" key="3">
    <citation type="submission" date="2020-08" db="EMBL/GenBank/DDBJ databases">
        <title>Genomic Encyclopedia of Type Strains, Phase III (KMG-III): the genomes of soil and plant-associated and newly described type strains.</title>
        <authorList>
            <person name="Whitman W."/>
        </authorList>
    </citation>
    <scope>NUCLEOTIDE SEQUENCE [LARGE SCALE GENOMIC DNA]</scope>
    <source>
        <strain evidence="2 5">CECT 3259</strain>
    </source>
</reference>
<proteinExistence type="predicted"/>
<reference evidence="4" key="2">
    <citation type="submission" date="2015-07" db="EMBL/GenBank/DDBJ databases">
        <authorList>
            <person name="Graham D.E."/>
            <person name="Giannone R.J."/>
            <person name="Gulvik C.A."/>
            <person name="Hettich R.L."/>
            <person name="Klingeman D.M."/>
            <person name="Mahan K.M."/>
            <person name="Parry R.J."/>
            <person name="Spain J.C."/>
        </authorList>
    </citation>
    <scope>NUCLEOTIDE SEQUENCE [LARGE SCALE GENOMIC DNA]</scope>
    <source>
        <strain evidence="4">ATCC 27428</strain>
    </source>
</reference>
<dbReference type="AlphaFoldDB" id="A0A2N8P0T7"/>
<dbReference type="Proteomes" id="UP000528608">
    <property type="component" value="Unassembled WGS sequence"/>
</dbReference>
<protein>
    <submittedName>
        <fullName evidence="3">Uncharacterized protein</fullName>
    </submittedName>
</protein>
<evidence type="ECO:0000256" key="1">
    <source>
        <dbReference type="SAM" id="Phobius"/>
    </source>
</evidence>
<comment type="caution">
    <text evidence="3">The sequence shown here is derived from an EMBL/GenBank/DDBJ whole genome shotgun (WGS) entry which is preliminary data.</text>
</comment>
<evidence type="ECO:0000313" key="2">
    <source>
        <dbReference type="EMBL" id="MBB5122948.1"/>
    </source>
</evidence>
<dbReference type="EMBL" id="JACHJF010000037">
    <property type="protein sequence ID" value="MBB5122948.1"/>
    <property type="molecule type" value="Genomic_DNA"/>
</dbReference>
<keyword evidence="1" id="KW-0472">Membrane</keyword>
<reference evidence="3" key="1">
    <citation type="submission" date="2015-07" db="EMBL/GenBank/DDBJ databases">
        <authorList>
            <person name="Noorani M."/>
        </authorList>
    </citation>
    <scope>NUCLEOTIDE SEQUENCE [LARGE SCALE GENOMIC DNA]</scope>
    <source>
        <strain evidence="3">ATCC 27428</strain>
    </source>
</reference>
<evidence type="ECO:0000313" key="3">
    <source>
        <dbReference type="EMBL" id="PNE34635.1"/>
    </source>
</evidence>
<organism evidence="3 4">
    <name type="scientific">Streptomyces eurocidicus</name>
    <name type="common">Streptoverticillium eurocidicus</name>
    <dbReference type="NCBI Taxonomy" id="66423"/>
    <lineage>
        <taxon>Bacteria</taxon>
        <taxon>Bacillati</taxon>
        <taxon>Actinomycetota</taxon>
        <taxon>Actinomycetes</taxon>
        <taxon>Kitasatosporales</taxon>
        <taxon>Streptomycetaceae</taxon>
        <taxon>Streptomyces</taxon>
    </lineage>
</organism>
<keyword evidence="1" id="KW-0812">Transmembrane</keyword>
<gene>
    <name evidence="3" type="ORF">AF335_08830</name>
    <name evidence="2" type="ORF">FHS36_006425</name>
</gene>
<accession>A0A2N8P0T7</accession>
<name>A0A2N8P0T7_STREU</name>
<keyword evidence="4" id="KW-1185">Reference proteome</keyword>
<evidence type="ECO:0000313" key="5">
    <source>
        <dbReference type="Proteomes" id="UP000528608"/>
    </source>
</evidence>
<sequence>MAACPPRLLDVLRGRPEHVLLLYAADTATAVAAAAILSNYSGRCPRRCAHAPSGPARRATGVTRIYADAVASALGRQETTP</sequence>
<dbReference type="Proteomes" id="UP000235945">
    <property type="component" value="Unassembled WGS sequence"/>
</dbReference>
<evidence type="ECO:0000313" key="4">
    <source>
        <dbReference type="Proteomes" id="UP000235945"/>
    </source>
</evidence>
<dbReference type="EMBL" id="LGUI01000002">
    <property type="protein sequence ID" value="PNE34635.1"/>
    <property type="molecule type" value="Genomic_DNA"/>
</dbReference>